<evidence type="ECO:0000256" key="6">
    <source>
        <dbReference type="ARBA" id="ARBA00022989"/>
    </source>
</evidence>
<dbReference type="InterPro" id="IPR017871">
    <property type="entry name" value="ABC_transporter-like_CS"/>
</dbReference>
<dbReference type="PANTHER" id="PTHR24221:SF654">
    <property type="entry name" value="ATP-BINDING CASSETTE SUB-FAMILY B MEMBER 6"/>
    <property type="match status" value="1"/>
</dbReference>
<dbReference type="GeneID" id="35593890"/>
<evidence type="ECO:0000256" key="5">
    <source>
        <dbReference type="ARBA" id="ARBA00022840"/>
    </source>
</evidence>
<dbReference type="SUPFAM" id="SSF90123">
    <property type="entry name" value="ABC transporter transmembrane region"/>
    <property type="match status" value="1"/>
</dbReference>
<proteinExistence type="predicted"/>
<evidence type="ECO:0000313" key="11">
    <source>
        <dbReference type="EMBL" id="AUV84042.1"/>
    </source>
</evidence>
<keyword evidence="5 11" id="KW-0067">ATP-binding</keyword>
<dbReference type="RefSeq" id="WP_103427731.1">
    <property type="nucleotide sequence ID" value="NZ_CP026309.1"/>
</dbReference>
<dbReference type="InterPro" id="IPR027417">
    <property type="entry name" value="P-loop_NTPase"/>
</dbReference>
<dbReference type="GO" id="GO:0005524">
    <property type="term" value="F:ATP binding"/>
    <property type="evidence" value="ECO:0007669"/>
    <property type="project" value="UniProtKB-KW"/>
</dbReference>
<reference evidence="11 12" key="1">
    <citation type="submission" date="2018-01" db="EMBL/GenBank/DDBJ databases">
        <title>Complete genome sequence of Salinigranum rubrum GX10T, an extremely halophilic archaeon isolated from a marine solar saltern.</title>
        <authorList>
            <person name="Han S."/>
        </authorList>
    </citation>
    <scope>NUCLEOTIDE SEQUENCE [LARGE SCALE GENOMIC DNA]</scope>
    <source>
        <strain evidence="11 12">GX10</strain>
    </source>
</reference>
<dbReference type="CDD" id="cd18565">
    <property type="entry name" value="ABC_6TM_exporter_like"/>
    <property type="match status" value="1"/>
</dbReference>
<keyword evidence="4" id="KW-0547">Nucleotide-binding</keyword>
<feature type="transmembrane region" description="Helical" evidence="8">
    <location>
        <begin position="143"/>
        <end position="166"/>
    </location>
</feature>
<dbReference type="Gene3D" id="3.40.50.300">
    <property type="entry name" value="P-loop containing nucleotide triphosphate hydrolases"/>
    <property type="match status" value="1"/>
</dbReference>
<evidence type="ECO:0000256" key="7">
    <source>
        <dbReference type="ARBA" id="ARBA00023136"/>
    </source>
</evidence>
<dbReference type="AlphaFoldDB" id="A0A2I8VQ39"/>
<evidence type="ECO:0000256" key="8">
    <source>
        <dbReference type="SAM" id="Phobius"/>
    </source>
</evidence>
<dbReference type="GO" id="GO:0016887">
    <property type="term" value="F:ATP hydrolysis activity"/>
    <property type="evidence" value="ECO:0007669"/>
    <property type="project" value="InterPro"/>
</dbReference>
<organism evidence="11 12">
    <name type="scientific">Salinigranum rubrum</name>
    <dbReference type="NCBI Taxonomy" id="755307"/>
    <lineage>
        <taxon>Archaea</taxon>
        <taxon>Methanobacteriati</taxon>
        <taxon>Methanobacteriota</taxon>
        <taxon>Stenosarchaea group</taxon>
        <taxon>Halobacteria</taxon>
        <taxon>Halobacteriales</taxon>
        <taxon>Haloferacaceae</taxon>
        <taxon>Salinigranum</taxon>
    </lineage>
</organism>
<feature type="transmembrane region" description="Helical" evidence="8">
    <location>
        <begin position="69"/>
        <end position="97"/>
    </location>
</feature>
<comment type="subcellular location">
    <subcellularLocation>
        <location evidence="1">Membrane</location>
        <topology evidence="1">Multi-pass membrane protein</topology>
    </subcellularLocation>
</comment>
<dbReference type="InterPro" id="IPR011527">
    <property type="entry name" value="ABC1_TM_dom"/>
</dbReference>
<dbReference type="Gene3D" id="1.20.1560.10">
    <property type="entry name" value="ABC transporter type 1, transmembrane domain"/>
    <property type="match status" value="1"/>
</dbReference>
<dbReference type="Pfam" id="PF00005">
    <property type="entry name" value="ABC_tran"/>
    <property type="match status" value="1"/>
</dbReference>
<dbReference type="PROSITE" id="PS50929">
    <property type="entry name" value="ABC_TM1F"/>
    <property type="match status" value="1"/>
</dbReference>
<feature type="domain" description="ABC transmembrane type-1" evidence="10">
    <location>
        <begin position="17"/>
        <end position="322"/>
    </location>
</feature>
<dbReference type="InterPro" id="IPR003439">
    <property type="entry name" value="ABC_transporter-like_ATP-bd"/>
</dbReference>
<dbReference type="GO" id="GO:0140359">
    <property type="term" value="F:ABC-type transporter activity"/>
    <property type="evidence" value="ECO:0007669"/>
    <property type="project" value="InterPro"/>
</dbReference>
<dbReference type="EMBL" id="CP026309">
    <property type="protein sequence ID" value="AUV84042.1"/>
    <property type="molecule type" value="Genomic_DNA"/>
</dbReference>
<dbReference type="OrthoDB" id="121502at2157"/>
<evidence type="ECO:0000259" key="10">
    <source>
        <dbReference type="PROSITE" id="PS50929"/>
    </source>
</evidence>
<sequence length="618" mass="66909">MARLFDQYGRPEWHLLALALVTSLLGRTIALVPPLVLGVAIDAVFVGNAPYTLPLVPPEHLPTSRVEGLWFSAALVASALVLSVLLTWAQGVGFSLFSNRVQHRVRVDAYDAMQGLDMSFFDDKQTGQVMSILNNDVRNLKSFLNGTVGGVVQLLVTVTAIAGILFYLNAQLALVTLVAVPLLGTFTVWFMRTVRPLYRALRQSVGDLNTRIENNLDGIEVIKTSSTEGFETSRVSDASWTTYLKTWAVVKLEYLYQPGMELMAGIAFAFTFVVGGLWLVAGPPGPFTGTLLVGEFVTFLFMTQRFVDPLAGAGRIVNSYENARASAERIFDLADRPVLVAESETPVALPRERVDGRIEYDDVSFGYRVDDPVLADVSFVVEPGETVAFVGPTGAGKSTLAKLLLRLYDVDGGSIRVDGVDVRDLSLADLRRAVGYVGQDVYLFDGTVRENLLYGAFDASPEEMVAAARAAEAHAFVSALPEGYDTRIGERGVKLSGGQRQRLSIARAMLQDPAILVLDEATSSVDTETELYIQRALDALTEGRTTVVIAHRLSTVRNADLVLVLDGGGVVERGTHDALLATPGLYATLWGIQAGDTEGLPDELVDRFARESGPSAND</sequence>
<evidence type="ECO:0000256" key="1">
    <source>
        <dbReference type="ARBA" id="ARBA00004141"/>
    </source>
</evidence>
<dbReference type="Pfam" id="PF00664">
    <property type="entry name" value="ABC_membrane"/>
    <property type="match status" value="1"/>
</dbReference>
<dbReference type="SMART" id="SM00382">
    <property type="entry name" value="AAA"/>
    <property type="match status" value="1"/>
</dbReference>
<dbReference type="Proteomes" id="UP000236584">
    <property type="component" value="Chromosome"/>
</dbReference>
<accession>A0A2I8VQ39</accession>
<dbReference type="InterPro" id="IPR003593">
    <property type="entry name" value="AAA+_ATPase"/>
</dbReference>
<keyword evidence="7 8" id="KW-0472">Membrane</keyword>
<dbReference type="GO" id="GO:0016020">
    <property type="term" value="C:membrane"/>
    <property type="evidence" value="ECO:0007669"/>
    <property type="project" value="UniProtKB-SubCell"/>
</dbReference>
<dbReference type="SUPFAM" id="SSF52540">
    <property type="entry name" value="P-loop containing nucleoside triphosphate hydrolases"/>
    <property type="match status" value="1"/>
</dbReference>
<dbReference type="KEGG" id="srub:C2R22_17320"/>
<feature type="transmembrane region" description="Helical" evidence="8">
    <location>
        <begin position="172"/>
        <end position="191"/>
    </location>
</feature>
<dbReference type="InterPro" id="IPR039421">
    <property type="entry name" value="Type_1_exporter"/>
</dbReference>
<keyword evidence="6 8" id="KW-1133">Transmembrane helix</keyword>
<gene>
    <name evidence="11" type="ORF">C2R22_17320</name>
</gene>
<dbReference type="PROSITE" id="PS00211">
    <property type="entry name" value="ABC_TRANSPORTER_1"/>
    <property type="match status" value="1"/>
</dbReference>
<dbReference type="PANTHER" id="PTHR24221">
    <property type="entry name" value="ATP-BINDING CASSETTE SUB-FAMILY B"/>
    <property type="match status" value="1"/>
</dbReference>
<dbReference type="InterPro" id="IPR036640">
    <property type="entry name" value="ABC1_TM_sf"/>
</dbReference>
<dbReference type="FunFam" id="3.40.50.300:FF:000287">
    <property type="entry name" value="Multidrug ABC transporter ATP-binding protein"/>
    <property type="match status" value="1"/>
</dbReference>
<feature type="transmembrane region" description="Helical" evidence="8">
    <location>
        <begin position="262"/>
        <end position="281"/>
    </location>
</feature>
<protein>
    <submittedName>
        <fullName evidence="11">Multidrug ABC transporter ATP-binding protein</fullName>
    </submittedName>
</protein>
<keyword evidence="3 8" id="KW-0812">Transmembrane</keyword>
<keyword evidence="12" id="KW-1185">Reference proteome</keyword>
<dbReference type="PROSITE" id="PS50893">
    <property type="entry name" value="ABC_TRANSPORTER_2"/>
    <property type="match status" value="1"/>
</dbReference>
<evidence type="ECO:0000313" key="12">
    <source>
        <dbReference type="Proteomes" id="UP000236584"/>
    </source>
</evidence>
<name>A0A2I8VQ39_9EURY</name>
<evidence type="ECO:0000259" key="9">
    <source>
        <dbReference type="PROSITE" id="PS50893"/>
    </source>
</evidence>
<evidence type="ECO:0000256" key="3">
    <source>
        <dbReference type="ARBA" id="ARBA00022692"/>
    </source>
</evidence>
<evidence type="ECO:0000256" key="2">
    <source>
        <dbReference type="ARBA" id="ARBA00022448"/>
    </source>
</evidence>
<keyword evidence="2" id="KW-0813">Transport</keyword>
<feature type="domain" description="ABC transporter" evidence="9">
    <location>
        <begin position="358"/>
        <end position="592"/>
    </location>
</feature>
<evidence type="ECO:0000256" key="4">
    <source>
        <dbReference type="ARBA" id="ARBA00022741"/>
    </source>
</evidence>